<evidence type="ECO:0000313" key="9">
    <source>
        <dbReference type="EMBL" id="PSB25161.1"/>
    </source>
</evidence>
<feature type="domain" description="PIN" evidence="8">
    <location>
        <begin position="6"/>
        <end position="117"/>
    </location>
</feature>
<dbReference type="InterPro" id="IPR002716">
    <property type="entry name" value="PIN_dom"/>
</dbReference>
<evidence type="ECO:0000259" key="8">
    <source>
        <dbReference type="Pfam" id="PF01850"/>
    </source>
</evidence>
<dbReference type="AlphaFoldDB" id="A0A2T1DXJ6"/>
<accession>A0A2T1DXJ6</accession>
<sequence length="127" mass="14088">MNGNRYLLDTNAIIALLRGNQQVLQQLQTSEWLGISIISQLEFLSFSGLSENDREVFDQFLERVEVIGLDPSQGDLIELAIQLRQQSRLPLPDVIIAATAMHANAALITADQELQTIQALMVVAFVP</sequence>
<keyword evidence="10" id="KW-1185">Reference proteome</keyword>
<keyword evidence="4" id="KW-0479">Metal-binding</keyword>
<keyword evidence="3" id="KW-0540">Nuclease</keyword>
<evidence type="ECO:0000256" key="5">
    <source>
        <dbReference type="ARBA" id="ARBA00022801"/>
    </source>
</evidence>
<reference evidence="9 10" key="2">
    <citation type="submission" date="2018-03" db="EMBL/GenBank/DDBJ databases">
        <title>The ancient ancestry and fast evolution of plastids.</title>
        <authorList>
            <person name="Moore K.R."/>
            <person name="Magnabosco C."/>
            <person name="Momper L."/>
            <person name="Gold D.A."/>
            <person name="Bosak T."/>
            <person name="Fournier G.P."/>
        </authorList>
    </citation>
    <scope>NUCLEOTIDE SEQUENCE [LARGE SCALE GENOMIC DNA]</scope>
    <source>
        <strain evidence="9 10">ULC18</strain>
    </source>
</reference>
<evidence type="ECO:0000256" key="2">
    <source>
        <dbReference type="ARBA" id="ARBA00022649"/>
    </source>
</evidence>
<dbReference type="GO" id="GO:0016787">
    <property type="term" value="F:hydrolase activity"/>
    <property type="evidence" value="ECO:0007669"/>
    <property type="project" value="UniProtKB-KW"/>
</dbReference>
<dbReference type="PANTHER" id="PTHR33653">
    <property type="entry name" value="RIBONUCLEASE VAPC2"/>
    <property type="match status" value="1"/>
</dbReference>
<keyword evidence="6" id="KW-0460">Magnesium</keyword>
<dbReference type="Gene3D" id="3.40.50.1010">
    <property type="entry name" value="5'-nuclease"/>
    <property type="match status" value="1"/>
</dbReference>
<dbReference type="OrthoDB" id="9796690at2"/>
<comment type="similarity">
    <text evidence="7">Belongs to the PINc/VapC protein family.</text>
</comment>
<evidence type="ECO:0000313" key="10">
    <source>
        <dbReference type="Proteomes" id="UP000239576"/>
    </source>
</evidence>
<evidence type="ECO:0000256" key="4">
    <source>
        <dbReference type="ARBA" id="ARBA00022723"/>
    </source>
</evidence>
<gene>
    <name evidence="9" type="ORF">C7B82_24270</name>
</gene>
<comment type="cofactor">
    <cofactor evidence="1">
        <name>Mg(2+)</name>
        <dbReference type="ChEBI" id="CHEBI:18420"/>
    </cofactor>
</comment>
<dbReference type="PANTHER" id="PTHR33653:SF1">
    <property type="entry name" value="RIBONUCLEASE VAPC2"/>
    <property type="match status" value="1"/>
</dbReference>
<dbReference type="GO" id="GO:0004518">
    <property type="term" value="F:nuclease activity"/>
    <property type="evidence" value="ECO:0007669"/>
    <property type="project" value="UniProtKB-KW"/>
</dbReference>
<keyword evidence="2" id="KW-1277">Toxin-antitoxin system</keyword>
<organism evidence="9 10">
    <name type="scientific">Stenomitos frigidus ULC18</name>
    <dbReference type="NCBI Taxonomy" id="2107698"/>
    <lineage>
        <taxon>Bacteria</taxon>
        <taxon>Bacillati</taxon>
        <taxon>Cyanobacteriota</taxon>
        <taxon>Cyanophyceae</taxon>
        <taxon>Leptolyngbyales</taxon>
        <taxon>Leptolyngbyaceae</taxon>
        <taxon>Stenomitos</taxon>
    </lineage>
</organism>
<dbReference type="GO" id="GO:0046872">
    <property type="term" value="F:metal ion binding"/>
    <property type="evidence" value="ECO:0007669"/>
    <property type="project" value="UniProtKB-KW"/>
</dbReference>
<keyword evidence="5" id="KW-0378">Hydrolase</keyword>
<dbReference type="Proteomes" id="UP000239576">
    <property type="component" value="Unassembled WGS sequence"/>
</dbReference>
<dbReference type="RefSeq" id="WP_106259319.1">
    <property type="nucleotide sequence ID" value="NZ_CAWNSW010000145.1"/>
</dbReference>
<dbReference type="InterPro" id="IPR029060">
    <property type="entry name" value="PIN-like_dom_sf"/>
</dbReference>
<dbReference type="EMBL" id="PVWK01000131">
    <property type="protein sequence ID" value="PSB25161.1"/>
    <property type="molecule type" value="Genomic_DNA"/>
</dbReference>
<proteinExistence type="inferred from homology"/>
<evidence type="ECO:0000256" key="7">
    <source>
        <dbReference type="ARBA" id="ARBA00038093"/>
    </source>
</evidence>
<evidence type="ECO:0000256" key="3">
    <source>
        <dbReference type="ARBA" id="ARBA00022722"/>
    </source>
</evidence>
<reference evidence="10" key="1">
    <citation type="submission" date="2018-02" db="EMBL/GenBank/DDBJ databases">
        <authorList>
            <person name="Moore K."/>
            <person name="Momper L."/>
        </authorList>
    </citation>
    <scope>NUCLEOTIDE SEQUENCE [LARGE SCALE GENOMIC DNA]</scope>
    <source>
        <strain evidence="10">ULC18</strain>
    </source>
</reference>
<evidence type="ECO:0000256" key="1">
    <source>
        <dbReference type="ARBA" id="ARBA00001946"/>
    </source>
</evidence>
<dbReference type="SUPFAM" id="SSF88723">
    <property type="entry name" value="PIN domain-like"/>
    <property type="match status" value="1"/>
</dbReference>
<protein>
    <submittedName>
        <fullName evidence="9">Twitching motility protein PilT</fullName>
    </submittedName>
</protein>
<comment type="caution">
    <text evidence="9">The sequence shown here is derived from an EMBL/GenBank/DDBJ whole genome shotgun (WGS) entry which is preliminary data.</text>
</comment>
<evidence type="ECO:0000256" key="6">
    <source>
        <dbReference type="ARBA" id="ARBA00022842"/>
    </source>
</evidence>
<dbReference type="Pfam" id="PF01850">
    <property type="entry name" value="PIN"/>
    <property type="match status" value="1"/>
</dbReference>
<dbReference type="InterPro" id="IPR050556">
    <property type="entry name" value="Type_II_TA_system_RNase"/>
</dbReference>
<name>A0A2T1DXJ6_9CYAN</name>